<dbReference type="AlphaFoldDB" id="A0A7S7AGM3"/>
<protein>
    <recommendedName>
        <fullName evidence="3">Nucleoside-diphosphate sugar epimerase</fullName>
    </recommendedName>
</protein>
<organism evidence="1 2">
    <name type="scientific">Acinetobacter piscicola</name>
    <dbReference type="NCBI Taxonomy" id="2006115"/>
    <lineage>
        <taxon>Bacteria</taxon>
        <taxon>Pseudomonadati</taxon>
        <taxon>Pseudomonadota</taxon>
        <taxon>Gammaproteobacteria</taxon>
        <taxon>Moraxellales</taxon>
        <taxon>Moraxellaceae</taxon>
        <taxon>Acinetobacter</taxon>
    </lineage>
</organism>
<dbReference type="Pfam" id="PF06258">
    <property type="entry name" value="Mito_fiss_Elm1"/>
    <property type="match status" value="1"/>
</dbReference>
<accession>A0A7S7AGM3</accession>
<evidence type="ECO:0000313" key="1">
    <source>
        <dbReference type="EMBL" id="QOW45034.1"/>
    </source>
</evidence>
<dbReference type="Proteomes" id="UP000593966">
    <property type="component" value="Chromosome"/>
</dbReference>
<dbReference type="RefSeq" id="WP_180045247.1">
    <property type="nucleotide sequence ID" value="NZ_CP048659.1"/>
</dbReference>
<reference evidence="1 2" key="1">
    <citation type="submission" date="2020-02" db="EMBL/GenBank/DDBJ databases">
        <title>Tigecycline-resistant Acinetobacter species from pigs and migratory birds.</title>
        <authorList>
            <person name="Chen C."/>
            <person name="Sun J."/>
            <person name="Liao X.-P."/>
            <person name="Liu Y.-H."/>
        </authorList>
    </citation>
    <scope>NUCLEOTIDE SEQUENCE [LARGE SCALE GENOMIC DNA]</scope>
    <source>
        <strain evidence="1 2">YH12207_T</strain>
    </source>
</reference>
<name>A0A7S7AGM3_9GAMM</name>
<keyword evidence="2" id="KW-1185">Reference proteome</keyword>
<gene>
    <name evidence="1" type="ORF">G0028_03470</name>
</gene>
<dbReference type="InterPro" id="IPR009367">
    <property type="entry name" value="Elm1-like"/>
</dbReference>
<proteinExistence type="predicted"/>
<sequence>MQDLQKPMILAITDGRPGHETQTQGICTILNRDQKYLVEYIKIKTISKFKKKILMWGFKFFSKSWMLGQIFDLDEFEDMDIDSIEYIVSAGGDTLLANALLKVYLSSVDVPAKNIIATSLRGMPASAFDAVFTIDENKAGQSPFIYYPIAPNKLLSFNLDKDEQGARQKLNLKSGTGVWSVLIGADSHDVSIGSVEDWIIMLENLAQNFSADEFFISTSRRTPKLFEQALKNVLKQYKNVHLILVGEGDKTPVKDLMYAANIIICSPDSTSMVSESLMLQKPVLIAHFAGTRLNSEFEKYYADKKNRGWIKFYSPEHFDIQILNDFKYEYHAIKLEELIKAQFESNNL</sequence>
<evidence type="ECO:0000313" key="2">
    <source>
        <dbReference type="Proteomes" id="UP000593966"/>
    </source>
</evidence>
<dbReference type="EMBL" id="CP048659">
    <property type="protein sequence ID" value="QOW45034.1"/>
    <property type="molecule type" value="Genomic_DNA"/>
</dbReference>
<evidence type="ECO:0008006" key="3">
    <source>
        <dbReference type="Google" id="ProtNLM"/>
    </source>
</evidence>